<comment type="subcellular location">
    <subcellularLocation>
        <location evidence="7">Cell outer membrane</location>
        <topology evidence="7">Lipid-anchor</topology>
    </subcellularLocation>
    <subcellularLocation>
        <location evidence="7">Bacterial flagellum basal body</location>
    </subcellularLocation>
</comment>
<sequence length="231" mass="24114">MNIKTALSLLTLASIVLGGCMPRVDKEAETQQKQLVDQALNTPIPDTANNGSLWASGGAGLLSDSKASRVGDLITVLVSETAKATRSLGSKQSKKSARDTALNATINYGGALQNANVNPNGSVGMTNSKSFDGAGSTNNSDTLTASVTSVVTEVYPNGNMRIVGKRQLIINHEPQEITFAGIIRPVDIAPDNTIPSSKVAQANISYGGTGSLANTAHEGWMSKTLDVIWPF</sequence>
<dbReference type="OrthoDB" id="9789227at2"/>
<dbReference type="GO" id="GO:0009279">
    <property type="term" value="C:cell outer membrane"/>
    <property type="evidence" value="ECO:0007669"/>
    <property type="project" value="UniProtKB-SubCell"/>
</dbReference>
<keyword evidence="9" id="KW-0966">Cell projection</keyword>
<dbReference type="GO" id="GO:0003774">
    <property type="term" value="F:cytoskeletal motor activity"/>
    <property type="evidence" value="ECO:0007669"/>
    <property type="project" value="InterPro"/>
</dbReference>
<keyword evidence="10" id="KW-1185">Reference proteome</keyword>
<dbReference type="PANTHER" id="PTHR34933:SF1">
    <property type="entry name" value="FLAGELLAR L-RING PROTEIN"/>
    <property type="match status" value="1"/>
</dbReference>
<dbReference type="PROSITE" id="PS51257">
    <property type="entry name" value="PROKAR_LIPOPROTEIN"/>
    <property type="match status" value="1"/>
</dbReference>
<evidence type="ECO:0000256" key="3">
    <source>
        <dbReference type="ARBA" id="ARBA00022729"/>
    </source>
</evidence>
<keyword evidence="5 7" id="KW-0975">Bacterial flagellum</keyword>
<accession>A0A5R9GJ20</accession>
<keyword evidence="9" id="KW-0969">Cilium</keyword>
<dbReference type="RefSeq" id="WP_138239501.1">
    <property type="nucleotide sequence ID" value="NZ_VBRY01000008.1"/>
</dbReference>
<organism evidence="9 10">
    <name type="scientific">Mariprofundus erugo</name>
    <dbReference type="NCBI Taxonomy" id="2528639"/>
    <lineage>
        <taxon>Bacteria</taxon>
        <taxon>Pseudomonadati</taxon>
        <taxon>Pseudomonadota</taxon>
        <taxon>Candidatius Mariprofundia</taxon>
        <taxon>Mariprofundales</taxon>
        <taxon>Mariprofundaceae</taxon>
        <taxon>Mariprofundus</taxon>
    </lineage>
</organism>
<dbReference type="HAMAP" id="MF_00415">
    <property type="entry name" value="FlgH"/>
    <property type="match status" value="1"/>
</dbReference>
<evidence type="ECO:0000256" key="7">
    <source>
        <dbReference type="HAMAP-Rule" id="MF_00415"/>
    </source>
</evidence>
<evidence type="ECO:0000256" key="1">
    <source>
        <dbReference type="ARBA" id="ARBA00002591"/>
    </source>
</evidence>
<dbReference type="PRINTS" id="PR01008">
    <property type="entry name" value="FLGLRINGFLGH"/>
</dbReference>
<dbReference type="Proteomes" id="UP000306585">
    <property type="component" value="Unassembled WGS sequence"/>
</dbReference>
<dbReference type="GO" id="GO:0009427">
    <property type="term" value="C:bacterial-type flagellum basal body, distal rod, L ring"/>
    <property type="evidence" value="ECO:0007669"/>
    <property type="project" value="InterPro"/>
</dbReference>
<comment type="function">
    <text evidence="1 7">Assembles around the rod to form the L-ring and probably protects the motor/basal body from shearing forces during rotation.</text>
</comment>
<reference evidence="9 10" key="1">
    <citation type="journal article" date="2019" name="Appl. Environ. Microbiol.">
        <title>Environmental Evidence and Genomic Insight of Iron-oxidizing Bacteria Preference Towards More Corrosion Resistant Stainless Steel at Higher Salinities.</title>
        <authorList>
            <person name="Garrison C.E."/>
            <person name="Price K.A."/>
            <person name="Field E.K."/>
        </authorList>
    </citation>
    <scope>NUCLEOTIDE SEQUENCE [LARGE SCALE GENOMIC DNA]</scope>
    <source>
        <strain evidence="9 10">P3</strain>
    </source>
</reference>
<evidence type="ECO:0000313" key="9">
    <source>
        <dbReference type="EMBL" id="TLS66671.1"/>
    </source>
</evidence>
<keyword evidence="6 7" id="KW-0998">Cell outer membrane</keyword>
<evidence type="ECO:0000256" key="8">
    <source>
        <dbReference type="SAM" id="MobiDB-lite"/>
    </source>
</evidence>
<keyword evidence="7" id="KW-0449">Lipoprotein</keyword>
<feature type="region of interest" description="Disordered" evidence="8">
    <location>
        <begin position="116"/>
        <end position="139"/>
    </location>
</feature>
<dbReference type="PANTHER" id="PTHR34933">
    <property type="entry name" value="FLAGELLAR L-RING PROTEIN"/>
    <property type="match status" value="1"/>
</dbReference>
<gene>
    <name evidence="7" type="primary">flgH</name>
    <name evidence="9" type="ORF">FEF65_09100</name>
</gene>
<dbReference type="GO" id="GO:0071973">
    <property type="term" value="P:bacterial-type flagellum-dependent cell motility"/>
    <property type="evidence" value="ECO:0007669"/>
    <property type="project" value="InterPro"/>
</dbReference>
<name>A0A5R9GJ20_9PROT</name>
<keyword evidence="9" id="KW-0282">Flagellum</keyword>
<evidence type="ECO:0000256" key="6">
    <source>
        <dbReference type="ARBA" id="ARBA00023237"/>
    </source>
</evidence>
<dbReference type="Pfam" id="PF02107">
    <property type="entry name" value="FlgH"/>
    <property type="match status" value="1"/>
</dbReference>
<keyword evidence="4 7" id="KW-0472">Membrane</keyword>
<comment type="subunit">
    <text evidence="7">The basal body constitutes a major portion of the flagellar organelle and consists of four rings (L,P,S, and M) mounted on a central rod.</text>
</comment>
<comment type="caution">
    <text evidence="9">The sequence shown here is derived from an EMBL/GenBank/DDBJ whole genome shotgun (WGS) entry which is preliminary data.</text>
</comment>
<evidence type="ECO:0000256" key="2">
    <source>
        <dbReference type="ARBA" id="ARBA00006929"/>
    </source>
</evidence>
<dbReference type="AlphaFoldDB" id="A0A5R9GJ20"/>
<proteinExistence type="inferred from homology"/>
<evidence type="ECO:0000256" key="5">
    <source>
        <dbReference type="ARBA" id="ARBA00023143"/>
    </source>
</evidence>
<comment type="similarity">
    <text evidence="2 7">Belongs to the FlgH family.</text>
</comment>
<evidence type="ECO:0000313" key="10">
    <source>
        <dbReference type="Proteomes" id="UP000306585"/>
    </source>
</evidence>
<evidence type="ECO:0000256" key="4">
    <source>
        <dbReference type="ARBA" id="ARBA00023136"/>
    </source>
</evidence>
<keyword evidence="3 7" id="KW-0732">Signal</keyword>
<protein>
    <recommendedName>
        <fullName evidence="7">Flagellar L-ring protein</fullName>
    </recommendedName>
    <alternativeName>
        <fullName evidence="7">Basal body L-ring protein</fullName>
    </alternativeName>
</protein>
<dbReference type="InterPro" id="IPR000527">
    <property type="entry name" value="Flag_Lring"/>
</dbReference>
<dbReference type="EMBL" id="VBRY01000008">
    <property type="protein sequence ID" value="TLS66671.1"/>
    <property type="molecule type" value="Genomic_DNA"/>
</dbReference>